<dbReference type="Gene3D" id="3.40.50.720">
    <property type="entry name" value="NAD(P)-binding Rossmann-like Domain"/>
    <property type="match status" value="1"/>
</dbReference>
<proteinExistence type="inferred from homology"/>
<evidence type="ECO:0000256" key="8">
    <source>
        <dbReference type="ARBA" id="ARBA00030242"/>
    </source>
</evidence>
<dbReference type="GO" id="GO:0000045">
    <property type="term" value="P:autophagosome assembly"/>
    <property type="evidence" value="ECO:0007669"/>
    <property type="project" value="TreeGrafter"/>
</dbReference>
<sequence>MVENISDNAKTTFVGWEPNANGKMGPRVIDLSAHLDPIRLAEAACNLNLKLMTWRALPELNLNLLATTKCLLLGSGTLGCAVARGLLGWGFRNITMLDNGKVSYSNPVRQSLFAFDDCKNGGKPKAEAAVESLKAIFPGVNAKAISLTIPMPGHFVTSDAEHVEHTVKMLEELIQQHDAIFLLTDTRESRWLPTVFCAMYDKILINAALGFDGYLVMRHGHGLNVSPTTETESQQRLGCYFCNDIVAPRNSTQDRTLDQQCTVTRPGLAPVAGALAVEMLVNLLHNELGNRAPCPSTNDCASTEKSKVSKLGILPHQIRGFFSTFSSVLVQGPAFNQCTACSSRIIDKVRDEGFPTLLRIFNDPDYLESLAGLDELKTDTDLCDFDEDWTED</sequence>
<dbReference type="GO" id="GO:0019778">
    <property type="term" value="F:Atg12 activating enzyme activity"/>
    <property type="evidence" value="ECO:0007669"/>
    <property type="project" value="TreeGrafter"/>
</dbReference>
<dbReference type="GO" id="GO:0032446">
    <property type="term" value="P:protein modification by small protein conjugation"/>
    <property type="evidence" value="ECO:0007669"/>
    <property type="project" value="TreeGrafter"/>
</dbReference>
<dbReference type="FunFam" id="3.40.50.720:FF:000243">
    <property type="entry name" value="Ubiquitin-like modifier-activating enzyme ATG7"/>
    <property type="match status" value="1"/>
</dbReference>
<evidence type="ECO:0000256" key="2">
    <source>
        <dbReference type="ARBA" id="ARBA00017647"/>
    </source>
</evidence>
<evidence type="ECO:0000313" key="11">
    <source>
        <dbReference type="EMBL" id="CAE0439673.1"/>
    </source>
</evidence>
<evidence type="ECO:0000256" key="5">
    <source>
        <dbReference type="ARBA" id="ARBA00022927"/>
    </source>
</evidence>
<dbReference type="AlphaFoldDB" id="A0A7S3PHV4"/>
<dbReference type="CDD" id="cd01486">
    <property type="entry name" value="Apg7"/>
    <property type="match status" value="1"/>
</dbReference>
<dbReference type="PANTHER" id="PTHR10953:SF3">
    <property type="entry name" value="UBIQUITIN-LIKE MODIFIER-ACTIVATING ENZYME ATG7"/>
    <property type="match status" value="1"/>
</dbReference>
<evidence type="ECO:0000259" key="10">
    <source>
        <dbReference type="Pfam" id="PF00899"/>
    </source>
</evidence>
<dbReference type="PANTHER" id="PTHR10953">
    <property type="entry name" value="UBIQUITIN-ACTIVATING ENZYME E1"/>
    <property type="match status" value="1"/>
</dbReference>
<keyword evidence="4" id="KW-0813">Transport</keyword>
<protein>
    <recommendedName>
        <fullName evidence="2">Ubiquitin-like modifier-activating enzyme ATG7</fullName>
    </recommendedName>
    <alternativeName>
        <fullName evidence="7 9">ATG12-activating enzyme E1 ATG7</fullName>
    </alternativeName>
    <alternativeName>
        <fullName evidence="8">Autophagy-related protein 7</fullName>
    </alternativeName>
    <alternativeName>
        <fullName evidence="3">Ubiquitin-like modifier-activating enzyme atg7</fullName>
    </alternativeName>
</protein>
<feature type="domain" description="THIF-type NAD/FAD binding fold" evidence="10">
    <location>
        <begin position="52"/>
        <end position="286"/>
    </location>
</feature>
<dbReference type="GO" id="GO:0006995">
    <property type="term" value="P:cellular response to nitrogen starvation"/>
    <property type="evidence" value="ECO:0007669"/>
    <property type="project" value="TreeGrafter"/>
</dbReference>
<dbReference type="GO" id="GO:0019779">
    <property type="term" value="F:Atg8 activating enzyme activity"/>
    <property type="evidence" value="ECO:0007669"/>
    <property type="project" value="TreeGrafter"/>
</dbReference>
<reference evidence="11" key="1">
    <citation type="submission" date="2021-01" db="EMBL/GenBank/DDBJ databases">
        <authorList>
            <person name="Corre E."/>
            <person name="Pelletier E."/>
            <person name="Niang G."/>
            <person name="Scheremetjew M."/>
            <person name="Finn R."/>
            <person name="Kale V."/>
            <person name="Holt S."/>
            <person name="Cochrane G."/>
            <person name="Meng A."/>
            <person name="Brown T."/>
            <person name="Cohen L."/>
        </authorList>
    </citation>
    <scope>NUCLEOTIDE SEQUENCE</scope>
    <source>
        <strain evidence="11">GSBS06</strain>
    </source>
</reference>
<dbReference type="EMBL" id="HBIN01013063">
    <property type="protein sequence ID" value="CAE0439673.1"/>
    <property type="molecule type" value="Transcribed_RNA"/>
</dbReference>
<accession>A0A7S3PHV4</accession>
<dbReference type="SUPFAM" id="SSF69572">
    <property type="entry name" value="Activating enzymes of the ubiquitin-like proteins"/>
    <property type="match status" value="1"/>
</dbReference>
<keyword evidence="5" id="KW-0653">Protein transport</keyword>
<keyword evidence="6" id="KW-0072">Autophagy</keyword>
<gene>
    <name evidence="11" type="ORF">ASTO00021_LOCUS9855</name>
</gene>
<evidence type="ECO:0000256" key="3">
    <source>
        <dbReference type="ARBA" id="ARBA00018730"/>
    </source>
</evidence>
<evidence type="ECO:0000256" key="6">
    <source>
        <dbReference type="ARBA" id="ARBA00023006"/>
    </source>
</evidence>
<name>A0A7S3PHV4_9STRA</name>
<evidence type="ECO:0000256" key="1">
    <source>
        <dbReference type="ARBA" id="ARBA00010931"/>
    </source>
</evidence>
<evidence type="ECO:0000256" key="4">
    <source>
        <dbReference type="ARBA" id="ARBA00022448"/>
    </source>
</evidence>
<evidence type="ECO:0000256" key="7">
    <source>
        <dbReference type="ARBA" id="ARBA00029897"/>
    </source>
</evidence>
<evidence type="ECO:0000256" key="9">
    <source>
        <dbReference type="ARBA" id="ARBA00032823"/>
    </source>
</evidence>
<dbReference type="GO" id="GO:0015031">
    <property type="term" value="P:protein transport"/>
    <property type="evidence" value="ECO:0007669"/>
    <property type="project" value="UniProtKB-KW"/>
</dbReference>
<organism evidence="11">
    <name type="scientific">Aplanochytrium stocchinoi</name>
    <dbReference type="NCBI Taxonomy" id="215587"/>
    <lineage>
        <taxon>Eukaryota</taxon>
        <taxon>Sar</taxon>
        <taxon>Stramenopiles</taxon>
        <taxon>Bigyra</taxon>
        <taxon>Labyrinthulomycetes</taxon>
        <taxon>Thraustochytrida</taxon>
        <taxon>Thraustochytriidae</taxon>
        <taxon>Aplanochytrium</taxon>
    </lineage>
</organism>
<dbReference type="InterPro" id="IPR045886">
    <property type="entry name" value="ThiF/MoeB/HesA"/>
</dbReference>
<dbReference type="GO" id="GO:0000422">
    <property type="term" value="P:autophagy of mitochondrion"/>
    <property type="evidence" value="ECO:0007669"/>
    <property type="project" value="TreeGrafter"/>
</dbReference>
<dbReference type="InterPro" id="IPR000594">
    <property type="entry name" value="ThiF_NAD_FAD-bd"/>
</dbReference>
<dbReference type="GO" id="GO:0000407">
    <property type="term" value="C:phagophore assembly site"/>
    <property type="evidence" value="ECO:0007669"/>
    <property type="project" value="TreeGrafter"/>
</dbReference>
<comment type="similarity">
    <text evidence="1">Belongs to the ATG7 family.</text>
</comment>
<dbReference type="GO" id="GO:0034727">
    <property type="term" value="P:piecemeal microautophagy of the nucleus"/>
    <property type="evidence" value="ECO:0007669"/>
    <property type="project" value="TreeGrafter"/>
</dbReference>
<dbReference type="InterPro" id="IPR035985">
    <property type="entry name" value="Ubiquitin-activating_enz"/>
</dbReference>
<dbReference type="Pfam" id="PF00899">
    <property type="entry name" value="ThiF"/>
    <property type="match status" value="1"/>
</dbReference>